<protein>
    <submittedName>
        <fullName evidence="1">UDP-glycosyltransferase 76B1</fullName>
    </submittedName>
</protein>
<sequence>MDVLGDSHIHQKKGRRLILFPLPLQGHINPMLQLANILYSKAFSITIIHTNFNSPNTSNYPEFSFCSIEDSSSETEASTADLVALLSLLNVQCVVPFRNCLAKLLSNVEGEEKEPIACLITDATWYFTQAVAESLKLSRIVLRTNSVSSFLVFAAFPVLSQKGYFPIRDSQSEAPVPELPPLRVKDIPVVETCYRETLHRLVTEATNQMKVSSGCIWNSLQDLDLASLTKFQQDFPIPMFPIGPFHNFFSASSSSLLAHDQTSISWLDKQTPKSVIYVSFGSIAAINETEFLEVAWGLANSKVPFLWVVRPGLVRGAEWIEPLPQGFLETLDGRGHIVKWSPPARSVPMICQPCFGDQMVNARYVSDVWKVGSHLERKLERGEVERTIRRVMKEAEGQEIRVRIMILKEKLNLCLNQGGSSYQSLESLISYILSF</sequence>
<dbReference type="Proteomes" id="UP000829398">
    <property type="component" value="Chromosome 9"/>
</dbReference>
<proteinExistence type="predicted"/>
<accession>A0ACB8I071</accession>
<dbReference type="EMBL" id="CM039178">
    <property type="protein sequence ID" value="KAH9679866.1"/>
    <property type="molecule type" value="Genomic_DNA"/>
</dbReference>
<evidence type="ECO:0000313" key="1">
    <source>
        <dbReference type="EMBL" id="KAH9679866.1"/>
    </source>
</evidence>
<evidence type="ECO:0000313" key="2">
    <source>
        <dbReference type="Proteomes" id="UP000829398"/>
    </source>
</evidence>
<comment type="caution">
    <text evidence="1">The sequence shown here is derived from an EMBL/GenBank/DDBJ whole genome shotgun (WGS) entry which is preliminary data.</text>
</comment>
<name>A0ACB8I071_CITSI</name>
<organism evidence="1 2">
    <name type="scientific">Citrus sinensis</name>
    <name type="common">Sweet orange</name>
    <name type="synonym">Citrus aurantium var. sinensis</name>
    <dbReference type="NCBI Taxonomy" id="2711"/>
    <lineage>
        <taxon>Eukaryota</taxon>
        <taxon>Viridiplantae</taxon>
        <taxon>Streptophyta</taxon>
        <taxon>Embryophyta</taxon>
        <taxon>Tracheophyta</taxon>
        <taxon>Spermatophyta</taxon>
        <taxon>Magnoliopsida</taxon>
        <taxon>eudicotyledons</taxon>
        <taxon>Gunneridae</taxon>
        <taxon>Pentapetalae</taxon>
        <taxon>rosids</taxon>
        <taxon>malvids</taxon>
        <taxon>Sapindales</taxon>
        <taxon>Rutaceae</taxon>
        <taxon>Aurantioideae</taxon>
        <taxon>Citrus</taxon>
    </lineage>
</organism>
<reference evidence="2" key="1">
    <citation type="journal article" date="2023" name="Hortic. Res.">
        <title>A chromosome-level phased genome enabling allele-level studies in sweet orange: a case study on citrus Huanglongbing tolerance.</title>
        <authorList>
            <person name="Wu B."/>
            <person name="Yu Q."/>
            <person name="Deng Z."/>
            <person name="Duan Y."/>
            <person name="Luo F."/>
            <person name="Gmitter F. Jr."/>
        </authorList>
    </citation>
    <scope>NUCLEOTIDE SEQUENCE [LARGE SCALE GENOMIC DNA]</scope>
    <source>
        <strain evidence="2">cv. Valencia</strain>
    </source>
</reference>
<keyword evidence="2" id="KW-1185">Reference proteome</keyword>
<gene>
    <name evidence="1" type="ORF">KPL71_026311</name>
</gene>